<keyword evidence="2" id="KW-1185">Reference proteome</keyword>
<evidence type="ECO:0000313" key="1">
    <source>
        <dbReference type="EMBL" id="KDO24176.1"/>
    </source>
</evidence>
<reference evidence="1 2" key="1">
    <citation type="journal article" date="2013" name="PLoS Genet.">
        <title>Distinctive expansion of potential virulence genes in the genome of the oomycete fish pathogen Saprolegnia parasitica.</title>
        <authorList>
            <person name="Jiang R.H."/>
            <person name="de Bruijn I."/>
            <person name="Haas B.J."/>
            <person name="Belmonte R."/>
            <person name="Lobach L."/>
            <person name="Christie J."/>
            <person name="van den Ackerveken G."/>
            <person name="Bottin A."/>
            <person name="Bulone V."/>
            <person name="Diaz-Moreno S.M."/>
            <person name="Dumas B."/>
            <person name="Fan L."/>
            <person name="Gaulin E."/>
            <person name="Govers F."/>
            <person name="Grenville-Briggs L.J."/>
            <person name="Horner N.R."/>
            <person name="Levin J.Z."/>
            <person name="Mammella M."/>
            <person name="Meijer H.J."/>
            <person name="Morris P."/>
            <person name="Nusbaum C."/>
            <person name="Oome S."/>
            <person name="Phillips A.J."/>
            <person name="van Rooyen D."/>
            <person name="Rzeszutek E."/>
            <person name="Saraiva M."/>
            <person name="Secombes C.J."/>
            <person name="Seidl M.F."/>
            <person name="Snel B."/>
            <person name="Stassen J.H."/>
            <person name="Sykes S."/>
            <person name="Tripathy S."/>
            <person name="van den Berg H."/>
            <person name="Vega-Arreguin J.C."/>
            <person name="Wawra S."/>
            <person name="Young S.K."/>
            <person name="Zeng Q."/>
            <person name="Dieguez-Uribeondo J."/>
            <person name="Russ C."/>
            <person name="Tyler B.M."/>
            <person name="van West P."/>
        </authorList>
    </citation>
    <scope>NUCLEOTIDE SEQUENCE [LARGE SCALE GENOMIC DNA]</scope>
    <source>
        <strain evidence="1 2">CBS 223.65</strain>
    </source>
</reference>
<dbReference type="InterPro" id="IPR032675">
    <property type="entry name" value="LRR_dom_sf"/>
</dbReference>
<gene>
    <name evidence="1" type="ORF">SPRG_10604</name>
</gene>
<dbReference type="RefSeq" id="XP_012205120.1">
    <property type="nucleotide sequence ID" value="XM_012349730.1"/>
</dbReference>
<dbReference type="OrthoDB" id="10633677at2759"/>
<dbReference type="SUPFAM" id="SSF52047">
    <property type="entry name" value="RNI-like"/>
    <property type="match status" value="1"/>
</dbReference>
<protein>
    <submittedName>
        <fullName evidence="1">Uncharacterized protein</fullName>
    </submittedName>
</protein>
<dbReference type="AlphaFoldDB" id="A0A067CCF1"/>
<organism evidence="1 2">
    <name type="scientific">Saprolegnia parasitica (strain CBS 223.65)</name>
    <dbReference type="NCBI Taxonomy" id="695850"/>
    <lineage>
        <taxon>Eukaryota</taxon>
        <taxon>Sar</taxon>
        <taxon>Stramenopiles</taxon>
        <taxon>Oomycota</taxon>
        <taxon>Saprolegniomycetes</taxon>
        <taxon>Saprolegniales</taxon>
        <taxon>Saprolegniaceae</taxon>
        <taxon>Saprolegnia</taxon>
    </lineage>
</organism>
<name>A0A067CCF1_SAPPC</name>
<dbReference type="VEuPathDB" id="FungiDB:SPRG_10604"/>
<dbReference type="Proteomes" id="UP000030745">
    <property type="component" value="Unassembled WGS sequence"/>
</dbReference>
<evidence type="ECO:0000313" key="2">
    <source>
        <dbReference type="Proteomes" id="UP000030745"/>
    </source>
</evidence>
<dbReference type="GeneID" id="24132705"/>
<dbReference type="EMBL" id="KK583245">
    <property type="protein sequence ID" value="KDO24176.1"/>
    <property type="molecule type" value="Genomic_DNA"/>
</dbReference>
<sequence length="470" mass="51266">MSKKIVARVFDLDPALQCIAQCIAAPRDVLTFLSAFPTLPTPLTALRQLLSNPLAAILVLDAMPVFPALQVDNPYTWWLGDPRSLDDFAQLVDAWGEKLTHLRLCHVSVEADLPILIALLERCTRLEVVRVENVHDKDLVAAVTSAGHCVRHLDIKTTYRHDAEVEWAERLRPWLRSGYASHLGFADADEDGRDVARVLADASSLSSLDLTIWSMPPVQDAEPRLENVTKVRVLDFSTDGLFTSWLFGRLYLGSLVSISFACDSVVSVDFSDIFSALPLLQELEVCNAHIVHVEPPPAVISTALRRVAFINVGFFLASLDALVACISHSPVLETLTWSDSTSCAPVIVDAFVTFGSQWVGQGVREVDLVNHAIGNKEASSLAVALCGASSPTGCRFDLTQNHIGEEGYVALLDALTTCTRVTLWLDPNWAPLAAEAATRNLVVQDMVIWHYPVLGVPNPVVCVSSQSTLG</sequence>
<proteinExistence type="predicted"/>
<dbReference type="KEGG" id="spar:SPRG_10604"/>
<accession>A0A067CCF1</accession>
<dbReference type="Gene3D" id="3.80.10.10">
    <property type="entry name" value="Ribonuclease Inhibitor"/>
    <property type="match status" value="1"/>
</dbReference>